<reference evidence="12" key="1">
    <citation type="submission" date="2023-06" db="EMBL/GenBank/DDBJ databases">
        <title>Uncultivated large filamentous bacteria from sulfidic sediments reveal new species and different genomic features in energy metabolism and defense.</title>
        <authorList>
            <person name="Fonseca A."/>
        </authorList>
    </citation>
    <scope>NUCLEOTIDE SEQUENCE</scope>
    <source>
        <strain evidence="12">HSG4</strain>
    </source>
</reference>
<evidence type="ECO:0000259" key="11">
    <source>
        <dbReference type="PROSITE" id="PS50885"/>
    </source>
</evidence>
<dbReference type="Gene3D" id="3.30.70.360">
    <property type="match status" value="1"/>
</dbReference>
<dbReference type="InterPro" id="IPR003661">
    <property type="entry name" value="HisK_dim/P_dom"/>
</dbReference>
<keyword evidence="9" id="KW-0812">Transmembrane</keyword>
<comment type="caution">
    <text evidence="12">The sequence shown here is derived from an EMBL/GenBank/DDBJ whole genome shotgun (WGS) entry which is preliminary data.</text>
</comment>
<dbReference type="Gene3D" id="3.40.630.10">
    <property type="entry name" value="Zn peptidases"/>
    <property type="match status" value="2"/>
</dbReference>
<evidence type="ECO:0000313" key="13">
    <source>
        <dbReference type="Proteomes" id="UP001171945"/>
    </source>
</evidence>
<sequence length="884" mass="99233">ALFESMPHDDLIIPQHNKFDNDIEELLQIIFYIIANEQSKLNVIEQFEMSITKSILLGLVIIPLLILPLLFIFGIAQMKRQTRPILHLTEIAKQIQDGKSDIQATVTTKDEIGKFTNTFNLMLTKMYSAHVKLESQVQERTEDLHDIQIQLYEAIESMNDGFALYDADDRLILCNNKFREFYSLNTDAIVYGTQFKDIIRSGAERRQYAKAVGKVDEWVAERLQQHQQIENISEQQLTNGCWLQIKEHQIKGRGIVGIHIDITERKQIEEELVKERHSLEQKVIERTQELQKSLKKLEDTNLSLEQSNRAKAHFLSSMSHELRTPLNGILGMSDMLHEQFFGPLNEKQLSYVVQITKSGKHLLSLISDLLDTAKIDAGTMELALEKTAIEEIIGTSVSMMKSQFKAKNLQIKMVIDPTLPLMLVDIRKCKQIMLNLLSNAIKYTASNGWIKVHVFQDSSMLKVIVSDNGMGIERKELDKIFSEFHQADRVRDQELGGTGIGLALTRRLVELHGADNGIAIAMAMTLALEKGVLHPPLELLFTVDEERGLVGASMLTPDFFEGRILVNIDSEEDEYFMVGCAGGSDTHLSLPIEWTNIPAAYQLVKINAGGMKGGHSGLDINAERANAIKILARTLYFITQQVDIMLADINSGTASNVIPRHSEAFVFVSESDIEQVKTIVLKAEKILKAEYKNTEPDLFINVDASDKTYSKVVMSDSTNEVIDFLMVLPHGVDAMSTDIAGLVETSNNLAQINVEDKQLKVLTSQRSAVKSRIEALTHRIEAVARLIGGETYSDNHYPGWQPNLESPLLAKSIEVYKKLFNKAPVVEAIHAGLETGIISEKVPSMDMIAIGPTIKNPHSPDEKMLVSSIGKIWDFLLALLKELK</sequence>
<accession>A0ABT7VRG1</accession>
<dbReference type="SMART" id="SM00304">
    <property type="entry name" value="HAMP"/>
    <property type="match status" value="1"/>
</dbReference>
<feature type="transmembrane region" description="Helical" evidence="9">
    <location>
        <begin position="55"/>
        <end position="76"/>
    </location>
</feature>
<evidence type="ECO:0000256" key="2">
    <source>
        <dbReference type="ARBA" id="ARBA00004370"/>
    </source>
</evidence>
<dbReference type="Gene3D" id="1.10.287.130">
    <property type="match status" value="1"/>
</dbReference>
<dbReference type="Gene3D" id="3.30.450.20">
    <property type="entry name" value="PAS domain"/>
    <property type="match status" value="1"/>
</dbReference>
<evidence type="ECO:0000313" key="12">
    <source>
        <dbReference type="EMBL" id="MDM8562254.1"/>
    </source>
</evidence>
<keyword evidence="4" id="KW-0597">Phosphoprotein</keyword>
<evidence type="ECO:0000256" key="7">
    <source>
        <dbReference type="ARBA" id="ARBA00022801"/>
    </source>
</evidence>
<keyword evidence="5" id="KW-0808">Transferase</keyword>
<dbReference type="SMART" id="SM00388">
    <property type="entry name" value="HisKA"/>
    <property type="match status" value="1"/>
</dbReference>
<dbReference type="SUPFAM" id="SSF55785">
    <property type="entry name" value="PYP-like sensor domain (PAS domain)"/>
    <property type="match status" value="1"/>
</dbReference>
<feature type="coiled-coil region" evidence="8">
    <location>
        <begin position="280"/>
        <end position="307"/>
    </location>
</feature>
<dbReference type="InterPro" id="IPR035965">
    <property type="entry name" value="PAS-like_dom_sf"/>
</dbReference>
<name>A0ABT7VRG1_9GAMM</name>
<feature type="domain" description="Histidine kinase" evidence="10">
    <location>
        <begin position="317"/>
        <end position="517"/>
    </location>
</feature>
<dbReference type="SUPFAM" id="SSF53187">
    <property type="entry name" value="Zn-dependent exopeptidases"/>
    <property type="match status" value="1"/>
</dbReference>
<evidence type="ECO:0000256" key="3">
    <source>
        <dbReference type="ARBA" id="ARBA00012438"/>
    </source>
</evidence>
<evidence type="ECO:0000259" key="10">
    <source>
        <dbReference type="PROSITE" id="PS50109"/>
    </source>
</evidence>
<dbReference type="PRINTS" id="PR00934">
    <property type="entry name" value="XHISDIPTASE"/>
</dbReference>
<dbReference type="Pfam" id="PF07687">
    <property type="entry name" value="M20_dimer"/>
    <property type="match status" value="1"/>
</dbReference>
<keyword evidence="12" id="KW-0224">Dipeptidase</keyword>
<feature type="non-terminal residue" evidence="12">
    <location>
        <position position="1"/>
    </location>
</feature>
<keyword evidence="7 12" id="KW-0378">Hydrolase</keyword>
<comment type="subcellular location">
    <subcellularLocation>
        <location evidence="2">Membrane</location>
    </subcellularLocation>
</comment>
<dbReference type="GO" id="GO:0016805">
    <property type="term" value="F:dipeptidase activity"/>
    <property type="evidence" value="ECO:0007669"/>
    <property type="project" value="UniProtKB-KW"/>
</dbReference>
<dbReference type="InterPro" id="IPR005467">
    <property type="entry name" value="His_kinase_dom"/>
</dbReference>
<dbReference type="EMBL" id="JAUCGM010000097">
    <property type="protein sequence ID" value="MDM8562254.1"/>
    <property type="molecule type" value="Genomic_DNA"/>
</dbReference>
<dbReference type="Pfam" id="PF12860">
    <property type="entry name" value="PAS_7"/>
    <property type="match status" value="1"/>
</dbReference>
<organism evidence="12 13">
    <name type="scientific">Candidatus Marithioploca araucensis</name>
    <dbReference type="NCBI Taxonomy" id="70273"/>
    <lineage>
        <taxon>Bacteria</taxon>
        <taxon>Pseudomonadati</taxon>
        <taxon>Pseudomonadota</taxon>
        <taxon>Gammaproteobacteria</taxon>
        <taxon>Thiotrichales</taxon>
        <taxon>Thiotrichaceae</taxon>
        <taxon>Candidatus Marithioploca</taxon>
    </lineage>
</organism>
<dbReference type="Gene3D" id="6.10.340.10">
    <property type="match status" value="1"/>
</dbReference>
<keyword evidence="13" id="KW-1185">Reference proteome</keyword>
<proteinExistence type="predicted"/>
<dbReference type="InterPro" id="IPR036097">
    <property type="entry name" value="HisK_dim/P_sf"/>
</dbReference>
<dbReference type="NCBIfam" id="TIGR01893">
    <property type="entry name" value="aa-his-dipept"/>
    <property type="match status" value="1"/>
</dbReference>
<dbReference type="Pfam" id="PF02518">
    <property type="entry name" value="HATPase_c"/>
    <property type="match status" value="1"/>
</dbReference>
<dbReference type="PROSITE" id="PS50885">
    <property type="entry name" value="HAMP"/>
    <property type="match status" value="1"/>
</dbReference>
<dbReference type="InterPro" id="IPR002933">
    <property type="entry name" value="Peptidase_M20"/>
</dbReference>
<evidence type="ECO:0000256" key="1">
    <source>
        <dbReference type="ARBA" id="ARBA00000085"/>
    </source>
</evidence>
<evidence type="ECO:0000256" key="8">
    <source>
        <dbReference type="SAM" id="Coils"/>
    </source>
</evidence>
<dbReference type="InterPro" id="IPR001160">
    <property type="entry name" value="Peptidase_M20C"/>
</dbReference>
<evidence type="ECO:0000256" key="5">
    <source>
        <dbReference type="ARBA" id="ARBA00022679"/>
    </source>
</evidence>
<dbReference type="CDD" id="cd06225">
    <property type="entry name" value="HAMP"/>
    <property type="match status" value="1"/>
</dbReference>
<evidence type="ECO:0000256" key="6">
    <source>
        <dbReference type="ARBA" id="ARBA00022777"/>
    </source>
</evidence>
<dbReference type="EC" id="2.7.13.3" evidence="3"/>
<dbReference type="InterPro" id="IPR003660">
    <property type="entry name" value="HAMP_dom"/>
</dbReference>
<dbReference type="SUPFAM" id="SSF47384">
    <property type="entry name" value="Homodimeric domain of signal transducing histidine kinase"/>
    <property type="match status" value="1"/>
</dbReference>
<keyword evidence="12" id="KW-0645">Protease</keyword>
<dbReference type="CDD" id="cd00082">
    <property type="entry name" value="HisKA"/>
    <property type="match status" value="1"/>
</dbReference>
<keyword evidence="6" id="KW-0418">Kinase</keyword>
<dbReference type="SUPFAM" id="SSF158472">
    <property type="entry name" value="HAMP domain-like"/>
    <property type="match status" value="1"/>
</dbReference>
<dbReference type="PANTHER" id="PTHR43501">
    <property type="entry name" value="CYTOSOL NON-SPECIFIC DIPEPTIDASE"/>
    <property type="match status" value="1"/>
</dbReference>
<dbReference type="Gene3D" id="3.30.565.10">
    <property type="entry name" value="Histidine kinase-like ATPase, C-terminal domain"/>
    <property type="match status" value="1"/>
</dbReference>
<dbReference type="SUPFAM" id="SSF55874">
    <property type="entry name" value="ATPase domain of HSP90 chaperone/DNA topoisomerase II/histidine kinase"/>
    <property type="match status" value="1"/>
</dbReference>
<dbReference type="InterPro" id="IPR011650">
    <property type="entry name" value="Peptidase_M20_dimer"/>
</dbReference>
<dbReference type="Pfam" id="PF00512">
    <property type="entry name" value="HisKA"/>
    <property type="match status" value="1"/>
</dbReference>
<evidence type="ECO:0000256" key="4">
    <source>
        <dbReference type="ARBA" id="ARBA00022553"/>
    </source>
</evidence>
<protein>
    <recommendedName>
        <fullName evidence="3">histidine kinase</fullName>
        <ecNumber evidence="3">2.7.13.3</ecNumber>
    </recommendedName>
</protein>
<dbReference type="Proteomes" id="UP001171945">
    <property type="component" value="Unassembled WGS sequence"/>
</dbReference>
<dbReference type="Pfam" id="PF01546">
    <property type="entry name" value="Peptidase_M20"/>
    <property type="match status" value="1"/>
</dbReference>
<dbReference type="SMART" id="SM00387">
    <property type="entry name" value="HATPase_c"/>
    <property type="match status" value="1"/>
</dbReference>
<keyword evidence="8" id="KW-0175">Coiled coil</keyword>
<dbReference type="Pfam" id="PF00672">
    <property type="entry name" value="HAMP"/>
    <property type="match status" value="1"/>
</dbReference>
<keyword evidence="9" id="KW-0472">Membrane</keyword>
<keyword evidence="9" id="KW-1133">Transmembrane helix</keyword>
<feature type="domain" description="HAMP" evidence="11">
    <location>
        <begin position="79"/>
        <end position="131"/>
    </location>
</feature>
<gene>
    <name evidence="12" type="primary">pepD</name>
    <name evidence="12" type="ORF">QUF54_02755</name>
</gene>
<evidence type="ECO:0000256" key="9">
    <source>
        <dbReference type="SAM" id="Phobius"/>
    </source>
</evidence>
<dbReference type="InterPro" id="IPR036890">
    <property type="entry name" value="HATPase_C_sf"/>
</dbReference>
<dbReference type="PANTHER" id="PTHR43501:SF1">
    <property type="entry name" value="CYTOSOL NON-SPECIFIC DIPEPTIDASE"/>
    <property type="match status" value="1"/>
</dbReference>
<dbReference type="PROSITE" id="PS50109">
    <property type="entry name" value="HIS_KIN"/>
    <property type="match status" value="1"/>
</dbReference>
<dbReference type="InterPro" id="IPR003594">
    <property type="entry name" value="HATPase_dom"/>
</dbReference>
<comment type="catalytic activity">
    <reaction evidence="1">
        <text>ATP + protein L-histidine = ADP + protein N-phospho-L-histidine.</text>
        <dbReference type="EC" id="2.7.13.3"/>
    </reaction>
</comment>